<dbReference type="PANTHER" id="PTHR23416">
    <property type="entry name" value="SIALIC ACID SYNTHASE-RELATED"/>
    <property type="match status" value="1"/>
</dbReference>
<keyword evidence="5" id="KW-1185">Reference proteome</keyword>
<dbReference type="Gene3D" id="2.160.10.10">
    <property type="entry name" value="Hexapeptide repeat proteins"/>
    <property type="match status" value="1"/>
</dbReference>
<dbReference type="InterPro" id="IPR011004">
    <property type="entry name" value="Trimer_LpxA-like_sf"/>
</dbReference>
<proteinExistence type="inferred from homology"/>
<dbReference type="CDD" id="cd03357">
    <property type="entry name" value="LbH_MAT_GAT"/>
    <property type="match status" value="1"/>
</dbReference>
<dbReference type="Pfam" id="PF00132">
    <property type="entry name" value="Hexapep"/>
    <property type="match status" value="1"/>
</dbReference>
<keyword evidence="4" id="KW-0012">Acyltransferase</keyword>
<evidence type="ECO:0000313" key="5">
    <source>
        <dbReference type="Proteomes" id="UP001225598"/>
    </source>
</evidence>
<dbReference type="EMBL" id="CP126969">
    <property type="protein sequence ID" value="WIM67851.1"/>
    <property type="molecule type" value="Genomic_DNA"/>
</dbReference>
<reference evidence="4 5" key="1">
    <citation type="submission" date="2023-05" db="EMBL/GenBank/DDBJ databases">
        <title>Corynebacterium suedekumii sp. nov. and Corynebacterium breve sp. nov. isolated from raw cow's milk.</title>
        <authorList>
            <person name="Baer M.K."/>
            <person name="Mehl L."/>
            <person name="Hellmuth R."/>
            <person name="Marke G."/>
            <person name="Lipski A."/>
        </authorList>
    </citation>
    <scope>NUCLEOTIDE SEQUENCE [LARGE SCALE GENOMIC DNA]</scope>
    <source>
        <strain evidence="4 5">R4</strain>
    </source>
</reference>
<dbReference type="InterPro" id="IPR024688">
    <property type="entry name" value="Mac_dom"/>
</dbReference>
<sequence length="200" mass="21982">MHDMDRLRSGQWYLPDGEEPLRLKNKTAKKMHLFNQLSNTDKSSADKLLKEVLHPKSAAPKVWAPLHIEYGVNTKFGKGAFLNYNCVILDAAEVTVGARTLFSPGCQIITVEHPVHDLEMRQKEWERARPVVIGDDCWLGAGVMVMPGVTIGDRCVIGAGAVITKDIPSDSLVMGVPGAVVRKLNQGDAALEREGLDQEL</sequence>
<dbReference type="InterPro" id="IPR001451">
    <property type="entry name" value="Hexapep"/>
</dbReference>
<comment type="similarity">
    <text evidence="1">Belongs to the transferase hexapeptide repeat family.</text>
</comment>
<evidence type="ECO:0000313" key="4">
    <source>
        <dbReference type="EMBL" id="WIM67851.1"/>
    </source>
</evidence>
<protein>
    <submittedName>
        <fullName evidence="4">Sugar O-acetyltransferase</fullName>
        <ecNumber evidence="4">2.3.1.-</ecNumber>
    </submittedName>
</protein>
<evidence type="ECO:0000256" key="2">
    <source>
        <dbReference type="ARBA" id="ARBA00022679"/>
    </source>
</evidence>
<dbReference type="Proteomes" id="UP001225598">
    <property type="component" value="Chromosome"/>
</dbReference>
<dbReference type="GO" id="GO:0016746">
    <property type="term" value="F:acyltransferase activity"/>
    <property type="evidence" value="ECO:0007669"/>
    <property type="project" value="UniProtKB-KW"/>
</dbReference>
<dbReference type="InterPro" id="IPR051159">
    <property type="entry name" value="Hexapeptide_acetyltransf"/>
</dbReference>
<organism evidence="4 5">
    <name type="scientific">Corynebacterium breve</name>
    <dbReference type="NCBI Taxonomy" id="3049799"/>
    <lineage>
        <taxon>Bacteria</taxon>
        <taxon>Bacillati</taxon>
        <taxon>Actinomycetota</taxon>
        <taxon>Actinomycetes</taxon>
        <taxon>Mycobacteriales</taxon>
        <taxon>Corynebacteriaceae</taxon>
        <taxon>Corynebacterium</taxon>
    </lineage>
</organism>
<evidence type="ECO:0000256" key="1">
    <source>
        <dbReference type="ARBA" id="ARBA00007274"/>
    </source>
</evidence>
<dbReference type="EC" id="2.3.1.-" evidence="4"/>
<dbReference type="PANTHER" id="PTHR23416:SF23">
    <property type="entry name" value="ACETYLTRANSFERASE C18B11.09C-RELATED"/>
    <property type="match status" value="1"/>
</dbReference>
<evidence type="ECO:0000259" key="3">
    <source>
        <dbReference type="SMART" id="SM01266"/>
    </source>
</evidence>
<dbReference type="SUPFAM" id="SSF51161">
    <property type="entry name" value="Trimeric LpxA-like enzymes"/>
    <property type="match status" value="1"/>
</dbReference>
<accession>A0ABY8VFV8</accession>
<dbReference type="SMART" id="SM01266">
    <property type="entry name" value="Mac"/>
    <property type="match status" value="1"/>
</dbReference>
<dbReference type="Pfam" id="PF12464">
    <property type="entry name" value="Mac"/>
    <property type="match status" value="1"/>
</dbReference>
<keyword evidence="2 4" id="KW-0808">Transferase</keyword>
<feature type="domain" description="Maltose/galactoside acetyltransferase" evidence="3">
    <location>
        <begin position="4"/>
        <end position="58"/>
    </location>
</feature>
<dbReference type="RefSeq" id="WP_284825175.1">
    <property type="nucleotide sequence ID" value="NZ_CP126969.1"/>
</dbReference>
<gene>
    <name evidence="4" type="ORF">QP027_00135</name>
</gene>
<name>A0ABY8VFV8_9CORY</name>